<accession>A0A5M8S4W0</accession>
<organism evidence="1 2">
    <name type="scientific">Bacillus swezeyi</name>
    <dbReference type="NCBI Taxonomy" id="1925020"/>
    <lineage>
        <taxon>Bacteria</taxon>
        <taxon>Bacillati</taxon>
        <taxon>Bacillota</taxon>
        <taxon>Bacilli</taxon>
        <taxon>Bacillales</taxon>
        <taxon>Bacillaceae</taxon>
        <taxon>Bacillus</taxon>
    </lineage>
</organism>
<protein>
    <submittedName>
        <fullName evidence="1">Uncharacterized protein</fullName>
    </submittedName>
</protein>
<dbReference type="EMBL" id="QSND01000001">
    <property type="protein sequence ID" value="KAA6453192.1"/>
    <property type="molecule type" value="Genomic_DNA"/>
</dbReference>
<evidence type="ECO:0000313" key="2">
    <source>
        <dbReference type="Proteomes" id="UP000324326"/>
    </source>
</evidence>
<evidence type="ECO:0000313" key="1">
    <source>
        <dbReference type="EMBL" id="KAA6453192.1"/>
    </source>
</evidence>
<proteinExistence type="predicted"/>
<sequence length="59" mass="6606">MFFENLKQKKRDTSPFTASCPFCIRPLIPFKSGNRSTAPAFGKKLLKSAARLTDSLEGR</sequence>
<comment type="caution">
    <text evidence="1">The sequence shown here is derived from an EMBL/GenBank/DDBJ whole genome shotgun (WGS) entry which is preliminary data.</text>
</comment>
<reference evidence="1 2" key="1">
    <citation type="submission" date="2018-08" db="EMBL/GenBank/DDBJ databases">
        <title>Bacillus phenotypic plasticity.</title>
        <authorList>
            <person name="Hurtado E."/>
        </authorList>
    </citation>
    <scope>NUCLEOTIDE SEQUENCE [LARGE SCALE GENOMIC DNA]</scope>
    <source>
        <strain evidence="1 2">427</strain>
    </source>
</reference>
<name>A0A5M8S4W0_9BACI</name>
<dbReference type="AlphaFoldDB" id="A0A5M8S4W0"/>
<dbReference type="Proteomes" id="UP000324326">
    <property type="component" value="Unassembled WGS sequence"/>
</dbReference>
<gene>
    <name evidence="1" type="ORF">DX927_02995</name>
</gene>